<dbReference type="AlphaFoldDB" id="A0A1U7P1H9"/>
<reference evidence="2 3" key="1">
    <citation type="submission" date="2017-01" db="EMBL/GenBank/DDBJ databases">
        <title>Genome Analysis of Deinococcus marmoris KOPRI26562.</title>
        <authorList>
            <person name="Kim J.H."/>
            <person name="Oh H.-M."/>
        </authorList>
    </citation>
    <scope>NUCLEOTIDE SEQUENCE [LARGE SCALE GENOMIC DNA]</scope>
    <source>
        <strain evidence="2 3">KOPRI26562</strain>
    </source>
</reference>
<organism evidence="2 3">
    <name type="scientific">Deinococcus marmoris</name>
    <dbReference type="NCBI Taxonomy" id="249408"/>
    <lineage>
        <taxon>Bacteria</taxon>
        <taxon>Thermotogati</taxon>
        <taxon>Deinococcota</taxon>
        <taxon>Deinococci</taxon>
        <taxon>Deinococcales</taxon>
        <taxon>Deinococcaceae</taxon>
        <taxon>Deinococcus</taxon>
    </lineage>
</organism>
<evidence type="ECO:0000313" key="2">
    <source>
        <dbReference type="EMBL" id="OLV19018.1"/>
    </source>
</evidence>
<dbReference type="EMBL" id="MSTI01000046">
    <property type="protein sequence ID" value="OLV19018.1"/>
    <property type="molecule type" value="Genomic_DNA"/>
</dbReference>
<dbReference type="PANTHER" id="PTHR35333:SF4">
    <property type="entry name" value="SLR0121 PROTEIN"/>
    <property type="match status" value="1"/>
</dbReference>
<dbReference type="GO" id="GO:0008800">
    <property type="term" value="F:beta-lactamase activity"/>
    <property type="evidence" value="ECO:0007669"/>
    <property type="project" value="InterPro"/>
</dbReference>
<protein>
    <submittedName>
        <fullName evidence="2">Beta-lactamase</fullName>
    </submittedName>
</protein>
<dbReference type="GO" id="GO:0046677">
    <property type="term" value="P:response to antibiotic"/>
    <property type="evidence" value="ECO:0007669"/>
    <property type="project" value="InterPro"/>
</dbReference>
<dbReference type="InterPro" id="IPR000871">
    <property type="entry name" value="Beta-lactam_class-A"/>
</dbReference>
<dbReference type="STRING" id="249408.BOO71_0004078"/>
<proteinExistence type="predicted"/>
<dbReference type="GO" id="GO:0030655">
    <property type="term" value="P:beta-lactam antibiotic catabolic process"/>
    <property type="evidence" value="ECO:0007669"/>
    <property type="project" value="InterPro"/>
</dbReference>
<accession>A0A1U7P1H9</accession>
<keyword evidence="3" id="KW-1185">Reference proteome</keyword>
<dbReference type="PANTHER" id="PTHR35333">
    <property type="entry name" value="BETA-LACTAMASE"/>
    <property type="match status" value="1"/>
</dbReference>
<comment type="caution">
    <text evidence="2">The sequence shown here is derived from an EMBL/GenBank/DDBJ whole genome shotgun (WGS) entry which is preliminary data.</text>
</comment>
<gene>
    <name evidence="2" type="ORF">BOO71_0004078</name>
</gene>
<name>A0A1U7P1H9_9DEIO</name>
<dbReference type="Gene3D" id="3.40.710.10">
    <property type="entry name" value="DD-peptidase/beta-lactamase superfamily"/>
    <property type="match status" value="1"/>
</dbReference>
<evidence type="ECO:0000259" key="1">
    <source>
        <dbReference type="Pfam" id="PF13354"/>
    </source>
</evidence>
<sequence>MGATLETRRANSLSHLRHHPAKFLRMTSPFLSDLRAQGYVGEIGLRVCDLTGRELFALNPERVFPAASTIKVPLLILALAWAQAGRLDLESRVTLEATDRVSGAGVLHELGPGLALSWRDVLTLMIIVSDNTATNLVIGRLGVEAVNDWLTAHGWTETRLVGKLQLPPGQRNAAQLRGERNRTTAADQTDLLGRLVRGELLDAAHTALALDILERQQFRDLIGRGLPRAENGEHLYRLASKSGELDGVHHDVGVLYTPRPLVIALLTGGGTDRRELPGNRDVNLLSEALWPLLSALGKVYG</sequence>
<dbReference type="SUPFAM" id="SSF56601">
    <property type="entry name" value="beta-lactamase/transpeptidase-like"/>
    <property type="match status" value="1"/>
</dbReference>
<dbReference type="InterPro" id="IPR012338">
    <property type="entry name" value="Beta-lactam/transpept-like"/>
</dbReference>
<dbReference type="Proteomes" id="UP000186607">
    <property type="component" value="Unassembled WGS sequence"/>
</dbReference>
<dbReference type="InterPro" id="IPR045155">
    <property type="entry name" value="Beta-lactam_cat"/>
</dbReference>
<dbReference type="Pfam" id="PF13354">
    <property type="entry name" value="Beta-lactamase2"/>
    <property type="match status" value="1"/>
</dbReference>
<evidence type="ECO:0000313" key="3">
    <source>
        <dbReference type="Proteomes" id="UP000186607"/>
    </source>
</evidence>
<feature type="domain" description="Beta-lactamase class A catalytic" evidence="1">
    <location>
        <begin position="45"/>
        <end position="267"/>
    </location>
</feature>